<keyword evidence="8" id="KW-0560">Oxidoreductase</keyword>
<evidence type="ECO:0000256" key="14">
    <source>
        <dbReference type="ARBA" id="ARBA00023593"/>
    </source>
</evidence>
<dbReference type="EC" id="1.1.1.270" evidence="15"/>
<dbReference type="GO" id="GO:0004303">
    <property type="term" value="F:estradiol 17-beta-dehydrogenase [NAD(P)+] activity"/>
    <property type="evidence" value="ECO:0007669"/>
    <property type="project" value="UniProtKB-EC"/>
</dbReference>
<evidence type="ECO:0000256" key="13">
    <source>
        <dbReference type="ARBA" id="ARBA00023589"/>
    </source>
</evidence>
<dbReference type="OMA" id="WHNIDGY"/>
<evidence type="ECO:0000256" key="15">
    <source>
        <dbReference type="ARBA" id="ARBA00023621"/>
    </source>
</evidence>
<dbReference type="GO" id="GO:0000253">
    <property type="term" value="F:3-beta-hydroxysteroid 3-dehydrogenase (NADP+) activity"/>
    <property type="evidence" value="ECO:0007669"/>
    <property type="project" value="UniProtKB-EC"/>
</dbReference>
<accession>K4FTW2</accession>
<keyword evidence="4" id="KW-0256">Endoplasmic reticulum</keyword>
<dbReference type="PANTHER" id="PTHR44442:SF1">
    <property type="entry name" value="3-KETO-STEROID REDUCTASE_17-BETA-HYDROXYSTEROID DEHYDROGENASE 7"/>
    <property type="match status" value="1"/>
</dbReference>
<evidence type="ECO:0000256" key="6">
    <source>
        <dbReference type="ARBA" id="ARBA00022955"/>
    </source>
</evidence>
<dbReference type="EC" id="1.1.1.210" evidence="27"/>
<comment type="similarity">
    <text evidence="14">Belongs to the short-chain dehydrogenases/reductases (SDR) family. ERG27 subfamily.</text>
</comment>
<dbReference type="GO" id="GO:0005789">
    <property type="term" value="C:endoplasmic reticulum membrane"/>
    <property type="evidence" value="ECO:0007669"/>
    <property type="project" value="UniProtKB-SubCell"/>
</dbReference>
<evidence type="ECO:0000256" key="2">
    <source>
        <dbReference type="ARBA" id="ARBA00022516"/>
    </source>
</evidence>
<dbReference type="EC" id="1.1.1.62" evidence="16"/>
<keyword evidence="11" id="KW-0472">Membrane</keyword>
<evidence type="ECO:0000313" key="34">
    <source>
        <dbReference type="Ensembl" id="ENSCMIP00000045905.1"/>
    </source>
</evidence>
<reference evidence="35" key="1">
    <citation type="journal article" date="2006" name="Science">
        <title>Ancient noncoding elements conserved in the human genome.</title>
        <authorList>
            <person name="Venkatesh B."/>
            <person name="Kirkness E.F."/>
            <person name="Loh Y.H."/>
            <person name="Halpern A.L."/>
            <person name="Lee A.P."/>
            <person name="Johnson J."/>
            <person name="Dandona N."/>
            <person name="Viswanathan L.D."/>
            <person name="Tay A."/>
            <person name="Venter J.C."/>
            <person name="Strausberg R.L."/>
            <person name="Brenner S."/>
        </authorList>
    </citation>
    <scope>NUCLEOTIDE SEQUENCE [LARGE SCALE GENOMIC DNA]</scope>
</reference>
<evidence type="ECO:0000256" key="17">
    <source>
        <dbReference type="ARBA" id="ARBA00037929"/>
    </source>
</evidence>
<dbReference type="GO" id="GO:0006703">
    <property type="term" value="P:estrogen biosynthetic process"/>
    <property type="evidence" value="ECO:0007669"/>
    <property type="project" value="UniProtKB-ARBA"/>
</dbReference>
<evidence type="ECO:0000313" key="33">
    <source>
        <dbReference type="EMBL" id="AFK10809.1"/>
    </source>
</evidence>
<reference evidence="34" key="5">
    <citation type="submission" date="2025-05" db="UniProtKB">
        <authorList>
            <consortium name="Ensembl"/>
        </authorList>
    </citation>
    <scope>IDENTIFICATION</scope>
</reference>
<sequence>MADPSTLATITRKVVLVTGANSGIGLALCERLLAEDGEIHLCLACRNMQRAEAAQAALLLSHPGSDINLLRVDVGNIKSVIEAAQEIMQRYQRLDYLYLNAGIMPNPRINLKAFINGLFSSKVISMFATGEGLLTQEDWVTDDGLQQVFMTNVFGHFLLIRGLEPLLGQPGCPSQVIWTSSNNARKSAFSLTDYQHGHGQESYSSSKYATDLLSVALNKHYNSQGLFSSVICPGLVLTNLTYGILHPFIWTLLMPIMWLIRVFTNSFTLNTQNGTEALVWLFKQKPESLDPLVKYHSCTSGFGNNYVVPRKMDLDIETAEAFYKKLLELEQNTKKNDGVTENYR</sequence>
<evidence type="ECO:0000256" key="4">
    <source>
        <dbReference type="ARBA" id="ARBA00022824"/>
    </source>
</evidence>
<dbReference type="GeneID" id="103180036"/>
<dbReference type="GeneTree" id="ENSGT00390000013340"/>
<dbReference type="PRINTS" id="PR00081">
    <property type="entry name" value="GDHRDH"/>
</dbReference>
<evidence type="ECO:0000256" key="19">
    <source>
        <dbReference type="ARBA" id="ARBA00050673"/>
    </source>
</evidence>
<dbReference type="Ensembl" id="ENSCMIT00000046560.1">
    <property type="protein sequence ID" value="ENSCMIP00000045905.1"/>
    <property type="gene ID" value="ENSCMIG00000018913.1"/>
</dbReference>
<keyword evidence="2" id="KW-0444">Lipid biosynthesis</keyword>
<dbReference type="InterPro" id="IPR036291">
    <property type="entry name" value="NAD(P)-bd_dom_sf"/>
</dbReference>
<dbReference type="PANTHER" id="PTHR44442">
    <property type="entry name" value="3-KETO-STEROID REDUCTASE"/>
    <property type="match status" value="1"/>
</dbReference>
<dbReference type="FunFam" id="3.40.50.720:FF:000289">
    <property type="entry name" value="Hydroxysteroid 17-beta dehydrogenase 7"/>
    <property type="match status" value="1"/>
</dbReference>
<dbReference type="RefSeq" id="NP_001279038.1">
    <property type="nucleotide sequence ID" value="NM_001292109.1"/>
</dbReference>
<keyword evidence="10" id="KW-0443">Lipid metabolism</keyword>
<dbReference type="Proteomes" id="UP000314986">
    <property type="component" value="Unassembled WGS sequence"/>
</dbReference>
<evidence type="ECO:0000256" key="21">
    <source>
        <dbReference type="ARBA" id="ARBA00051929"/>
    </source>
</evidence>
<dbReference type="SUPFAM" id="SSF51735">
    <property type="entry name" value="NAD(P)-binding Rossmann-fold domains"/>
    <property type="match status" value="1"/>
</dbReference>
<evidence type="ECO:0000256" key="29">
    <source>
        <dbReference type="ARBA" id="ARBA00077091"/>
    </source>
</evidence>
<evidence type="ECO:0000256" key="23">
    <source>
        <dbReference type="ARBA" id="ARBA00052448"/>
    </source>
</evidence>
<evidence type="ECO:0000256" key="12">
    <source>
        <dbReference type="ARBA" id="ARBA00023180"/>
    </source>
</evidence>
<keyword evidence="3" id="KW-0812">Transmembrane</keyword>
<comment type="catalytic activity">
    <reaction evidence="23">
        <text>4alpha-methyl-5alpha-cholest-8-en-3-one + NADPH + H(+) = 4alpha-methyl-5alpha-cholest-8-en-3beta-ol + NADP(+)</text>
        <dbReference type="Rhea" id="RHEA:46832"/>
        <dbReference type="ChEBI" id="CHEBI:15378"/>
        <dbReference type="ChEBI" id="CHEBI:57783"/>
        <dbReference type="ChEBI" id="CHEBI:58349"/>
        <dbReference type="ChEBI" id="CHEBI:87050"/>
        <dbReference type="ChEBI" id="CHEBI:87051"/>
    </reaction>
    <physiologicalReaction direction="left-to-right" evidence="23">
        <dbReference type="Rhea" id="RHEA:46833"/>
    </physiologicalReaction>
</comment>
<evidence type="ECO:0000256" key="1">
    <source>
        <dbReference type="ARBA" id="ARBA00004389"/>
    </source>
</evidence>
<dbReference type="EMBL" id="JX052581">
    <property type="protein sequence ID" value="AFK10809.1"/>
    <property type="molecule type" value="mRNA"/>
</dbReference>
<evidence type="ECO:0000256" key="18">
    <source>
        <dbReference type="ARBA" id="ARBA00048246"/>
    </source>
</evidence>
<evidence type="ECO:0000256" key="28">
    <source>
        <dbReference type="ARBA" id="ARBA00071031"/>
    </source>
</evidence>
<comment type="catalytic activity">
    <reaction evidence="22">
        <text>4alpha-methyl-5alpha-cholest-7-en-3beta-ol + NADP(+) = 4alpha-methyl-5alpha-cholest-7-en-3-one + NADPH + H(+)</text>
        <dbReference type="Rhea" id="RHEA:18409"/>
        <dbReference type="ChEBI" id="CHEBI:15378"/>
        <dbReference type="ChEBI" id="CHEBI:16495"/>
        <dbReference type="ChEBI" id="CHEBI:18378"/>
        <dbReference type="ChEBI" id="CHEBI:57783"/>
        <dbReference type="ChEBI" id="CHEBI:58349"/>
        <dbReference type="EC" id="1.1.1.270"/>
    </reaction>
    <physiologicalReaction direction="right-to-left" evidence="22">
        <dbReference type="Rhea" id="RHEA:18411"/>
    </physiologicalReaction>
</comment>
<keyword evidence="7" id="KW-1133">Transmembrane helix</keyword>
<dbReference type="Pfam" id="PF00106">
    <property type="entry name" value="adh_short"/>
    <property type="match status" value="1"/>
</dbReference>
<evidence type="ECO:0000256" key="9">
    <source>
        <dbReference type="ARBA" id="ARBA00023027"/>
    </source>
</evidence>
<dbReference type="OrthoDB" id="9989144at2759"/>
<evidence type="ECO:0000256" key="27">
    <source>
        <dbReference type="ARBA" id="ARBA00066807"/>
    </source>
</evidence>
<protein>
    <recommendedName>
        <fullName evidence="28">3-keto-steroid reductase/17-beta-hydroxysteroid dehydrogenase 7</fullName>
        <ecNumber evidence="27">1.1.1.210</ecNumber>
        <ecNumber evidence="15">1.1.1.270</ecNumber>
        <ecNumber evidence="16">1.1.1.62</ecNumber>
    </recommendedName>
    <alternativeName>
        <fullName evidence="30">17-beta-hydroxysteroid dehydrogenase 7</fullName>
    </alternativeName>
    <alternativeName>
        <fullName evidence="31">3-keto-steroid reductase</fullName>
    </alternativeName>
    <alternativeName>
        <fullName evidence="29">Dihydrotestosterone oxidoreductase</fullName>
    </alternativeName>
    <alternativeName>
        <fullName evidence="32">Estradiol 17-beta-dehydrogenase 7</fullName>
    </alternativeName>
</protein>
<comment type="subunit">
    <text evidence="26">Binds to the short form of prolactin receptor.</text>
</comment>
<evidence type="ECO:0000256" key="24">
    <source>
        <dbReference type="ARBA" id="ARBA00052450"/>
    </source>
</evidence>
<comment type="catalytic activity">
    <reaction evidence="21">
        <text>a 3beta-hydroxysteroid + NADP(+) = a 3-oxosteroid + NADPH + H(+)</text>
        <dbReference type="Rhea" id="RHEA:34787"/>
        <dbReference type="ChEBI" id="CHEBI:15378"/>
        <dbReference type="ChEBI" id="CHEBI:36836"/>
        <dbReference type="ChEBI" id="CHEBI:47788"/>
        <dbReference type="ChEBI" id="CHEBI:57783"/>
        <dbReference type="ChEBI" id="CHEBI:58349"/>
        <dbReference type="EC" id="1.1.1.270"/>
    </reaction>
    <physiologicalReaction direction="right-to-left" evidence="21">
        <dbReference type="Rhea" id="RHEA:34789"/>
    </physiologicalReaction>
</comment>
<comment type="catalytic activity">
    <reaction evidence="25">
        <text>zymosterone + NADPH + H(+) = zymosterol + NADP(+)</text>
        <dbReference type="Rhea" id="RHEA:33459"/>
        <dbReference type="ChEBI" id="CHEBI:15378"/>
        <dbReference type="ChEBI" id="CHEBI:18252"/>
        <dbReference type="ChEBI" id="CHEBI:52386"/>
        <dbReference type="ChEBI" id="CHEBI:57783"/>
        <dbReference type="ChEBI" id="CHEBI:58349"/>
    </reaction>
    <physiologicalReaction direction="left-to-right" evidence="25">
        <dbReference type="Rhea" id="RHEA:33460"/>
    </physiologicalReaction>
</comment>
<comment type="subcellular location">
    <subcellularLocation>
        <location evidence="1">Endoplasmic reticulum membrane</location>
        <topology evidence="1">Single-pass membrane protein</topology>
    </subcellularLocation>
</comment>
<dbReference type="KEGG" id="cmk:103180036"/>
<keyword evidence="9" id="KW-0520">NAD</keyword>
<reference evidence="35" key="4">
    <citation type="journal article" date="2014" name="Nature">
        <title>Elephant shark genome provides unique insights into gnathostome evolution.</title>
        <authorList>
            <consortium name="International Elephant Shark Genome Sequencing Consortium"/>
            <person name="Venkatesh B."/>
            <person name="Lee A.P."/>
            <person name="Ravi V."/>
            <person name="Maurya A.K."/>
            <person name="Lian M.M."/>
            <person name="Swann J.B."/>
            <person name="Ohta Y."/>
            <person name="Flajnik M.F."/>
            <person name="Sutoh Y."/>
            <person name="Kasahara M."/>
            <person name="Hoon S."/>
            <person name="Gangu V."/>
            <person name="Roy S.W."/>
            <person name="Irimia M."/>
            <person name="Korzh V."/>
            <person name="Kondrychyn I."/>
            <person name="Lim Z.W."/>
            <person name="Tay B.H."/>
            <person name="Tohari S."/>
            <person name="Kong K.W."/>
            <person name="Ho S."/>
            <person name="Lorente-Galdos B."/>
            <person name="Quilez J."/>
            <person name="Marques-Bonet T."/>
            <person name="Raney B.J."/>
            <person name="Ingham P.W."/>
            <person name="Tay A."/>
            <person name="Hillier L.W."/>
            <person name="Minx P."/>
            <person name="Boehm T."/>
            <person name="Wilson R.K."/>
            <person name="Brenner S."/>
            <person name="Warren W.C."/>
        </authorList>
    </citation>
    <scope>NUCLEOTIDE SEQUENCE [LARGE SCALE GENOMIC DNA]</scope>
</reference>
<evidence type="ECO:0000256" key="32">
    <source>
        <dbReference type="ARBA" id="ARBA00083257"/>
    </source>
</evidence>
<evidence type="ECO:0000256" key="16">
    <source>
        <dbReference type="ARBA" id="ARBA00024072"/>
    </source>
</evidence>
<dbReference type="InterPro" id="IPR002347">
    <property type="entry name" value="SDR_fam"/>
</dbReference>
<comment type="pathway">
    <text evidence="17">Steroid biosynthesis; estrogen biosynthesis.</text>
</comment>
<dbReference type="CTD" id="51478"/>
<evidence type="ECO:0000256" key="22">
    <source>
        <dbReference type="ARBA" id="ARBA00052439"/>
    </source>
</evidence>
<comment type="pathway">
    <text evidence="13">Steroid biosynthesis; zymosterol biosynthesis; zymosterol from lanosterol: step 5/6.</text>
</comment>
<keyword evidence="5" id="KW-0521">NADP</keyword>
<evidence type="ECO:0000256" key="20">
    <source>
        <dbReference type="ARBA" id="ARBA00051795"/>
    </source>
</evidence>
<comment type="catalytic activity">
    <reaction evidence="18">
        <text>3-dehydro-4alpha-methylzymosterol + NADPH + H(+) = 4alpha-methylzymosterol + NADP(+)</text>
        <dbReference type="Rhea" id="RHEA:36379"/>
        <dbReference type="ChEBI" id="CHEBI:1949"/>
        <dbReference type="ChEBI" id="CHEBI:15378"/>
        <dbReference type="ChEBI" id="CHEBI:57783"/>
        <dbReference type="ChEBI" id="CHEBI:58349"/>
        <dbReference type="ChEBI" id="CHEBI:136486"/>
        <dbReference type="EC" id="1.1.1.270"/>
    </reaction>
    <physiologicalReaction direction="left-to-right" evidence="18">
        <dbReference type="Rhea" id="RHEA:36380"/>
    </physiologicalReaction>
</comment>
<evidence type="ECO:0000256" key="11">
    <source>
        <dbReference type="ARBA" id="ARBA00023136"/>
    </source>
</evidence>
<evidence type="ECO:0000256" key="7">
    <source>
        <dbReference type="ARBA" id="ARBA00022989"/>
    </source>
</evidence>
<dbReference type="InterPro" id="IPR052834">
    <property type="entry name" value="3KSR/17beta-HSD"/>
</dbReference>
<evidence type="ECO:0000256" key="10">
    <source>
        <dbReference type="ARBA" id="ARBA00023098"/>
    </source>
</evidence>
<evidence type="ECO:0000256" key="8">
    <source>
        <dbReference type="ARBA" id="ARBA00023002"/>
    </source>
</evidence>
<name>K4FTW2_CALMI</name>
<dbReference type="Gene3D" id="3.40.50.720">
    <property type="entry name" value="NAD(P)-binding Rossmann-like Domain"/>
    <property type="match status" value="1"/>
</dbReference>
<organism evidence="33">
    <name type="scientific">Callorhinchus milii</name>
    <name type="common">Ghost shark</name>
    <dbReference type="NCBI Taxonomy" id="7868"/>
    <lineage>
        <taxon>Eukaryota</taxon>
        <taxon>Metazoa</taxon>
        <taxon>Chordata</taxon>
        <taxon>Craniata</taxon>
        <taxon>Vertebrata</taxon>
        <taxon>Chondrichthyes</taxon>
        <taxon>Holocephali</taxon>
        <taxon>Chimaeriformes</taxon>
        <taxon>Callorhinchidae</taxon>
        <taxon>Callorhinchus</taxon>
    </lineage>
</organism>
<gene>
    <name evidence="34" type="primary">hsd17b7</name>
</gene>
<dbReference type="AlphaFoldDB" id="K4FTW2"/>
<keyword evidence="35" id="KW-1185">Reference proteome</keyword>
<evidence type="ECO:0000313" key="35">
    <source>
        <dbReference type="Proteomes" id="UP000314986"/>
    </source>
</evidence>
<comment type="catalytic activity">
    <reaction evidence="24">
        <text>17beta-estradiol + NADP(+) = estrone + NADPH + H(+)</text>
        <dbReference type="Rhea" id="RHEA:24616"/>
        <dbReference type="ChEBI" id="CHEBI:15378"/>
        <dbReference type="ChEBI" id="CHEBI:16469"/>
        <dbReference type="ChEBI" id="CHEBI:17263"/>
        <dbReference type="ChEBI" id="CHEBI:57783"/>
        <dbReference type="ChEBI" id="CHEBI:58349"/>
        <dbReference type="EC" id="1.1.1.62"/>
    </reaction>
    <physiologicalReaction direction="right-to-left" evidence="24">
        <dbReference type="Rhea" id="RHEA:24618"/>
    </physiologicalReaction>
</comment>
<reference evidence="35" key="2">
    <citation type="journal article" date="2007" name="PLoS Biol.">
        <title>Survey sequencing and comparative analysis of the elephant shark (Callorhinchus milii) genome.</title>
        <authorList>
            <person name="Venkatesh B."/>
            <person name="Kirkness E.F."/>
            <person name="Loh Y.H."/>
            <person name="Halpern A.L."/>
            <person name="Lee A.P."/>
            <person name="Johnson J."/>
            <person name="Dandona N."/>
            <person name="Viswanathan L.D."/>
            <person name="Tay A."/>
            <person name="Venter J.C."/>
            <person name="Strausberg R.L."/>
            <person name="Brenner S."/>
        </authorList>
    </citation>
    <scope>NUCLEOTIDE SEQUENCE [LARGE SCALE GENOMIC DNA]</scope>
</reference>
<comment type="catalytic activity">
    <reaction evidence="20">
        <text>5alpha-androstane-3beta,17beta-diol + NADP(+) = 17beta-hydroxy-5alpha-androstan-3-one + NADPH + H(+)</text>
        <dbReference type="Rhea" id="RHEA:16297"/>
        <dbReference type="ChEBI" id="CHEBI:15378"/>
        <dbReference type="ChEBI" id="CHEBI:16330"/>
        <dbReference type="ChEBI" id="CHEBI:18329"/>
        <dbReference type="ChEBI" id="CHEBI:57783"/>
        <dbReference type="ChEBI" id="CHEBI:58349"/>
        <dbReference type="EC" id="1.1.1.210"/>
    </reaction>
    <physiologicalReaction direction="right-to-left" evidence="20">
        <dbReference type="Rhea" id="RHEA:16299"/>
    </physiologicalReaction>
</comment>
<evidence type="ECO:0000256" key="5">
    <source>
        <dbReference type="ARBA" id="ARBA00022857"/>
    </source>
</evidence>
<evidence type="ECO:0000256" key="26">
    <source>
        <dbReference type="ARBA" id="ARBA00063141"/>
    </source>
</evidence>
<proteinExistence type="evidence at transcript level"/>
<reference evidence="33" key="3">
    <citation type="journal article" date="2012" name="PLoS ONE">
        <title>Sequencing and Analysis of Full-Length cDNAs, 5'-ESTs and 3'-ESTs from a Cartilaginous Fish, the Elephant Shark (Callorhinchus milii).</title>
        <authorList>
            <person name="Tan Y.Y."/>
            <person name="Kodzius R."/>
            <person name="Tay B.H."/>
            <person name="Tay A."/>
            <person name="Brenner S."/>
            <person name="Venkatesh B."/>
        </authorList>
    </citation>
    <scope>NUCLEOTIDE SEQUENCE</scope>
    <source>
        <tissue evidence="33">Gills</tissue>
    </source>
</reference>
<keyword evidence="6" id="KW-0752">Steroid biosynthesis</keyword>
<comment type="catalytic activity">
    <reaction evidence="19">
        <text>5alpha-cholest-8-en-3-one + NADPH + H(+) = 5alpha-cholest-8-en-3beta-ol + NADP(+)</text>
        <dbReference type="Rhea" id="RHEA:46852"/>
        <dbReference type="ChEBI" id="CHEBI:15378"/>
        <dbReference type="ChEBI" id="CHEBI:16608"/>
        <dbReference type="ChEBI" id="CHEBI:57783"/>
        <dbReference type="ChEBI" id="CHEBI:58349"/>
        <dbReference type="ChEBI" id="CHEBI:87056"/>
    </reaction>
    <physiologicalReaction direction="left-to-right" evidence="19">
        <dbReference type="Rhea" id="RHEA:46853"/>
    </physiologicalReaction>
</comment>
<dbReference type="GO" id="GO:0006695">
    <property type="term" value="P:cholesterol biosynthetic process"/>
    <property type="evidence" value="ECO:0007669"/>
    <property type="project" value="TreeGrafter"/>
</dbReference>
<evidence type="ECO:0000256" key="31">
    <source>
        <dbReference type="ARBA" id="ARBA00083156"/>
    </source>
</evidence>
<evidence type="ECO:0000256" key="25">
    <source>
        <dbReference type="ARBA" id="ARBA00052561"/>
    </source>
</evidence>
<evidence type="ECO:0000256" key="3">
    <source>
        <dbReference type="ARBA" id="ARBA00022692"/>
    </source>
</evidence>
<dbReference type="GO" id="GO:0047024">
    <property type="term" value="F:5-alpha-androstane-3-beta,17-beta-diol dehydrogenase (NADP+) activity"/>
    <property type="evidence" value="ECO:0007669"/>
    <property type="project" value="UniProtKB-EC"/>
</dbReference>
<evidence type="ECO:0000256" key="30">
    <source>
        <dbReference type="ARBA" id="ARBA00081545"/>
    </source>
</evidence>
<dbReference type="STRING" id="7868.ENSCMIP00000045905"/>
<keyword evidence="12" id="KW-0325">Glycoprotein</keyword>